<dbReference type="EMBL" id="AP008218">
    <property type="protein sequence ID" value="BAH95676.1"/>
    <property type="molecule type" value="Genomic_DNA"/>
</dbReference>
<proteinExistence type="predicted"/>
<protein>
    <submittedName>
        <fullName evidence="2">Os12g0475800 protein</fullName>
    </submittedName>
</protein>
<name>C7J9H0_ORYSJ</name>
<dbReference type="Proteomes" id="UP000000763">
    <property type="component" value="Chromosome 12"/>
</dbReference>
<dbReference type="AlphaFoldDB" id="C7J9H0"/>
<organism evidence="2 3">
    <name type="scientific">Oryza sativa subsp. japonica</name>
    <name type="common">Rice</name>
    <dbReference type="NCBI Taxonomy" id="39947"/>
    <lineage>
        <taxon>Eukaryota</taxon>
        <taxon>Viridiplantae</taxon>
        <taxon>Streptophyta</taxon>
        <taxon>Embryophyta</taxon>
        <taxon>Tracheophyta</taxon>
        <taxon>Spermatophyta</taxon>
        <taxon>Magnoliopsida</taxon>
        <taxon>Liliopsida</taxon>
        <taxon>Poales</taxon>
        <taxon>Poaceae</taxon>
        <taxon>BOP clade</taxon>
        <taxon>Oryzoideae</taxon>
        <taxon>Oryzeae</taxon>
        <taxon>Oryzinae</taxon>
        <taxon>Oryza</taxon>
        <taxon>Oryza sativa</taxon>
    </lineage>
</organism>
<accession>C7J9H0</accession>
<reference evidence="2 3" key="1">
    <citation type="journal article" date="2005" name="Nature">
        <title>The map-based sequence of the rice genome.</title>
        <authorList>
            <consortium name="International rice genome sequencing project (IRGSP)"/>
            <person name="Matsumoto T."/>
            <person name="Wu J."/>
            <person name="Kanamori H."/>
            <person name="Katayose Y."/>
            <person name="Fujisawa M."/>
            <person name="Namiki N."/>
            <person name="Mizuno H."/>
            <person name="Yamamoto K."/>
            <person name="Antonio B.A."/>
            <person name="Baba T."/>
            <person name="Sakata K."/>
            <person name="Nagamura Y."/>
            <person name="Aoki H."/>
            <person name="Arikawa K."/>
            <person name="Arita K."/>
            <person name="Bito T."/>
            <person name="Chiden Y."/>
            <person name="Fujitsuka N."/>
            <person name="Fukunaka R."/>
            <person name="Hamada M."/>
            <person name="Harada C."/>
            <person name="Hayashi A."/>
            <person name="Hijishita S."/>
            <person name="Honda M."/>
            <person name="Hosokawa S."/>
            <person name="Ichikawa Y."/>
            <person name="Idonuma A."/>
            <person name="Iijima M."/>
            <person name="Ikeda M."/>
            <person name="Ikeno M."/>
            <person name="Ito K."/>
            <person name="Ito S."/>
            <person name="Ito T."/>
            <person name="Ito Y."/>
            <person name="Ito Y."/>
            <person name="Iwabuchi A."/>
            <person name="Kamiya K."/>
            <person name="Karasawa W."/>
            <person name="Kurita K."/>
            <person name="Katagiri S."/>
            <person name="Kikuta A."/>
            <person name="Kobayashi H."/>
            <person name="Kobayashi N."/>
            <person name="Machita K."/>
            <person name="Maehara T."/>
            <person name="Masukawa M."/>
            <person name="Mizubayashi T."/>
            <person name="Mukai Y."/>
            <person name="Nagasaki H."/>
            <person name="Nagata Y."/>
            <person name="Naito S."/>
            <person name="Nakashima M."/>
            <person name="Nakama Y."/>
            <person name="Nakamichi Y."/>
            <person name="Nakamura M."/>
            <person name="Meguro A."/>
            <person name="Negishi M."/>
            <person name="Ohta I."/>
            <person name="Ohta T."/>
            <person name="Okamoto M."/>
            <person name="Ono N."/>
            <person name="Saji S."/>
            <person name="Sakaguchi M."/>
            <person name="Sakai K."/>
            <person name="Shibata M."/>
            <person name="Shimokawa T."/>
            <person name="Song J."/>
            <person name="Takazaki Y."/>
            <person name="Terasawa K."/>
            <person name="Tsugane M."/>
            <person name="Tsuji K."/>
            <person name="Ueda S."/>
            <person name="Waki K."/>
            <person name="Yamagata H."/>
            <person name="Yamamoto M."/>
            <person name="Yamamoto S."/>
            <person name="Yamane H."/>
            <person name="Yoshiki S."/>
            <person name="Yoshihara R."/>
            <person name="Yukawa K."/>
            <person name="Zhong H."/>
            <person name="Yano M."/>
            <person name="Yuan Q."/>
            <person name="Ouyang S."/>
            <person name="Liu J."/>
            <person name="Jones K.M."/>
            <person name="Gansberger K."/>
            <person name="Moffat K."/>
            <person name="Hill J."/>
            <person name="Bera J."/>
            <person name="Fadrosh D."/>
            <person name="Jin S."/>
            <person name="Johri S."/>
            <person name="Kim M."/>
            <person name="Overton L."/>
            <person name="Reardon M."/>
            <person name="Tsitrin T."/>
            <person name="Vuong H."/>
            <person name="Weaver B."/>
            <person name="Ciecko A."/>
            <person name="Tallon L."/>
            <person name="Jackson J."/>
            <person name="Pai G."/>
            <person name="Aken S.V."/>
            <person name="Utterback T."/>
            <person name="Reidmuller S."/>
            <person name="Feldblyum T."/>
            <person name="Hsiao J."/>
            <person name="Zismann V."/>
            <person name="Iobst S."/>
            <person name="de Vazeille A.R."/>
            <person name="Buell C.R."/>
            <person name="Ying K."/>
            <person name="Li Y."/>
            <person name="Lu T."/>
            <person name="Huang Y."/>
            <person name="Zhao Q."/>
            <person name="Feng Q."/>
            <person name="Zhang L."/>
            <person name="Zhu J."/>
            <person name="Weng Q."/>
            <person name="Mu J."/>
            <person name="Lu Y."/>
            <person name="Fan D."/>
            <person name="Liu Y."/>
            <person name="Guan J."/>
            <person name="Zhang Y."/>
            <person name="Yu S."/>
            <person name="Liu X."/>
            <person name="Zhang Y."/>
            <person name="Hong G."/>
            <person name="Han B."/>
            <person name="Choisne N."/>
            <person name="Demange N."/>
            <person name="Orjeda G."/>
            <person name="Samain S."/>
            <person name="Cattolico L."/>
            <person name="Pelletier E."/>
            <person name="Couloux A."/>
            <person name="Segurens B."/>
            <person name="Wincker P."/>
            <person name="D'Hont A."/>
            <person name="Scarpelli C."/>
            <person name="Weissenbach J."/>
            <person name="Salanoubat M."/>
            <person name="Quetier F."/>
            <person name="Yu Y."/>
            <person name="Kim H.R."/>
            <person name="Rambo T."/>
            <person name="Currie J."/>
            <person name="Collura K."/>
            <person name="Luo M."/>
            <person name="Yang T."/>
            <person name="Ammiraju J.S.S."/>
            <person name="Engler F."/>
            <person name="Soderlund C."/>
            <person name="Wing R.A."/>
            <person name="Palmer L.E."/>
            <person name="de la Bastide M."/>
            <person name="Spiegel L."/>
            <person name="Nascimento L."/>
            <person name="Zutavern T."/>
            <person name="O'Shaughnessy A."/>
            <person name="Dike S."/>
            <person name="Dedhia N."/>
            <person name="Preston R."/>
            <person name="Balija V."/>
            <person name="McCombie W.R."/>
            <person name="Chow T."/>
            <person name="Chen H."/>
            <person name="Chung M."/>
            <person name="Chen C."/>
            <person name="Shaw J."/>
            <person name="Wu H."/>
            <person name="Hsiao K."/>
            <person name="Chao Y."/>
            <person name="Chu M."/>
            <person name="Cheng C."/>
            <person name="Hour A."/>
            <person name="Lee P."/>
            <person name="Lin S."/>
            <person name="Lin Y."/>
            <person name="Liou J."/>
            <person name="Liu S."/>
            <person name="Hsing Y."/>
            <person name="Raghuvanshi S."/>
            <person name="Mohanty A."/>
            <person name="Bharti A.K."/>
            <person name="Gaur A."/>
            <person name="Gupta V."/>
            <person name="Kumar D."/>
            <person name="Ravi V."/>
            <person name="Vij S."/>
            <person name="Kapur A."/>
            <person name="Khurana P."/>
            <person name="Khurana P."/>
            <person name="Khurana J.P."/>
            <person name="Tyagi A.K."/>
            <person name="Gaikwad K."/>
            <person name="Singh A."/>
            <person name="Dalal V."/>
            <person name="Srivastava S."/>
            <person name="Dixit A."/>
            <person name="Pal A.K."/>
            <person name="Ghazi I.A."/>
            <person name="Yadav M."/>
            <person name="Pandit A."/>
            <person name="Bhargava A."/>
            <person name="Sureshbabu K."/>
            <person name="Batra K."/>
            <person name="Sharma T.R."/>
            <person name="Mohapatra T."/>
            <person name="Singh N.K."/>
            <person name="Messing J."/>
            <person name="Nelson A.B."/>
            <person name="Fuks G."/>
            <person name="Kavchok S."/>
            <person name="Keizer G."/>
            <person name="Linton E."/>
            <person name="Llaca V."/>
            <person name="Song R."/>
            <person name="Tanyolac B."/>
            <person name="Young S."/>
            <person name="Ho-Il K."/>
            <person name="Hahn J.H."/>
            <person name="Sangsakoo G."/>
            <person name="Vanavichit A."/>
            <person name="de Mattos Luiz.A.T."/>
            <person name="Zimmer P.D."/>
            <person name="Malone G."/>
            <person name="Dellagostin O."/>
            <person name="de Oliveira A.C."/>
            <person name="Bevan M."/>
            <person name="Bancroft I."/>
            <person name="Minx P."/>
            <person name="Cordum H."/>
            <person name="Wilson R."/>
            <person name="Cheng Z."/>
            <person name="Jin W."/>
            <person name="Jiang J."/>
            <person name="Leong S.A."/>
            <person name="Iwama H."/>
            <person name="Gojobori T."/>
            <person name="Itoh T."/>
            <person name="Niimura Y."/>
            <person name="Fujii Y."/>
            <person name="Habara T."/>
            <person name="Sakai H."/>
            <person name="Sato Y."/>
            <person name="Wilson G."/>
            <person name="Kumar K."/>
            <person name="McCouch S."/>
            <person name="Juretic N."/>
            <person name="Hoen D."/>
            <person name="Wright S."/>
            <person name="Bruskiewich R."/>
            <person name="Bureau T."/>
            <person name="Miyao A."/>
            <person name="Hirochika H."/>
            <person name="Nishikawa T."/>
            <person name="Kadowaki K."/>
            <person name="Sugiura M."/>
            <person name="Burr B."/>
            <person name="Sasaki T."/>
        </authorList>
    </citation>
    <scope>NUCLEOTIDE SEQUENCE [LARGE SCALE GENOMIC DNA]</scope>
    <source>
        <strain evidence="3">cv. Nipponbare</strain>
    </source>
</reference>
<evidence type="ECO:0000313" key="3">
    <source>
        <dbReference type="Proteomes" id="UP000000763"/>
    </source>
</evidence>
<reference evidence="3" key="2">
    <citation type="journal article" date="2008" name="Nucleic Acids Res.">
        <title>The rice annotation project database (RAP-DB): 2008 update.</title>
        <authorList>
            <consortium name="The rice annotation project (RAP)"/>
        </authorList>
    </citation>
    <scope>GENOME REANNOTATION</scope>
    <source>
        <strain evidence="3">cv. Nipponbare</strain>
    </source>
</reference>
<sequence>MAGTKAAPPSLSSGQNAHHHGAFHV</sequence>
<gene>
    <name evidence="2" type="ordered locus">Os12g0475800</name>
</gene>
<evidence type="ECO:0000313" key="2">
    <source>
        <dbReference type="EMBL" id="BAH95676.1"/>
    </source>
</evidence>
<evidence type="ECO:0000256" key="1">
    <source>
        <dbReference type="SAM" id="MobiDB-lite"/>
    </source>
</evidence>
<dbReference type="KEGG" id="dosa:Os12g0475800"/>
<feature type="region of interest" description="Disordered" evidence="1">
    <location>
        <begin position="1"/>
        <end position="25"/>
    </location>
</feature>